<dbReference type="PROSITE" id="PS50835">
    <property type="entry name" value="IG_LIKE"/>
    <property type="match status" value="1"/>
</dbReference>
<evidence type="ECO:0000259" key="5">
    <source>
        <dbReference type="PROSITE" id="PS50279"/>
    </source>
</evidence>
<dbReference type="WBParaSite" id="nRc.2.0.1.t28028-RA">
    <property type="protein sequence ID" value="nRc.2.0.1.t28028-RA"/>
    <property type="gene ID" value="nRc.2.0.1.g28028"/>
</dbReference>
<organism evidence="8 9">
    <name type="scientific">Romanomermis culicivorax</name>
    <name type="common">Nematode worm</name>
    <dbReference type="NCBI Taxonomy" id="13658"/>
    <lineage>
        <taxon>Eukaryota</taxon>
        <taxon>Metazoa</taxon>
        <taxon>Ecdysozoa</taxon>
        <taxon>Nematoda</taxon>
        <taxon>Enoplea</taxon>
        <taxon>Dorylaimia</taxon>
        <taxon>Mermithida</taxon>
        <taxon>Mermithoidea</taxon>
        <taxon>Mermithidae</taxon>
        <taxon>Romanomermis</taxon>
    </lineage>
</organism>
<dbReference type="PROSITE" id="PS50279">
    <property type="entry name" value="BPTI_KUNITZ_2"/>
    <property type="match status" value="5"/>
</dbReference>
<dbReference type="InterPro" id="IPR007110">
    <property type="entry name" value="Ig-like_dom"/>
</dbReference>
<dbReference type="InterPro" id="IPR002223">
    <property type="entry name" value="Kunitz_BPTI"/>
</dbReference>
<feature type="domain" description="BPTI/Kunitz inhibitor" evidence="5">
    <location>
        <begin position="89"/>
        <end position="139"/>
    </location>
</feature>
<dbReference type="CDD" id="cd00109">
    <property type="entry name" value="Kunitz-type"/>
    <property type="match status" value="4"/>
</dbReference>
<dbReference type="PROSITE" id="PS50900">
    <property type="entry name" value="PLAC"/>
    <property type="match status" value="1"/>
</dbReference>
<dbReference type="SMART" id="SM00131">
    <property type="entry name" value="KU"/>
    <property type="match status" value="5"/>
</dbReference>
<evidence type="ECO:0000256" key="1">
    <source>
        <dbReference type="ARBA" id="ARBA00022690"/>
    </source>
</evidence>
<dbReference type="AlphaFoldDB" id="A0A915JPK8"/>
<dbReference type="Gene3D" id="2.60.40.10">
    <property type="entry name" value="Immunoglobulins"/>
    <property type="match status" value="1"/>
</dbReference>
<dbReference type="InterPro" id="IPR020901">
    <property type="entry name" value="Prtase_inh_Kunz-CS"/>
</dbReference>
<feature type="domain" description="BPTI/Kunitz inhibitor" evidence="5">
    <location>
        <begin position="210"/>
        <end position="260"/>
    </location>
</feature>
<dbReference type="PROSITE" id="PS00280">
    <property type="entry name" value="BPTI_KUNITZ_1"/>
    <property type="match status" value="3"/>
</dbReference>
<keyword evidence="2" id="KW-0732">Signal</keyword>
<dbReference type="SUPFAM" id="SSF48726">
    <property type="entry name" value="Immunoglobulin"/>
    <property type="match status" value="1"/>
</dbReference>
<evidence type="ECO:0000313" key="8">
    <source>
        <dbReference type="Proteomes" id="UP000887565"/>
    </source>
</evidence>
<dbReference type="Pfam" id="PF00014">
    <property type="entry name" value="Kunitz_BPTI"/>
    <property type="match status" value="5"/>
</dbReference>
<evidence type="ECO:0000313" key="9">
    <source>
        <dbReference type="WBParaSite" id="nRc.2.0.1.t28028-RA"/>
    </source>
</evidence>
<sequence length="502" mass="56987">MTTRWYFDTTHKDCRRFNYGGCAGNLNNFENLQLCQEYCTEDQVRGNLVDNSPSPKIGNLGSPIDNTITDEIYPPQIYPPPMSLLPDMCKQPKDEGDCFESQLRYYYDSEKQKCQSFQYTNCKGNSNRFTSMEECDRACGQYRDPVDACSLKPQSGSCDGFIQRYFFDVDSKSCMIFNYTGCQGNENNFETASACELRCSRAMADATDYCHLSYDSGPCGEAITQYYYDKNAGECKLFTYGGCRGNKNRFDTKIQCEHDCRISDAPVSLVHNESVCRLPMDGGDCDENEVRYYYNFGSRKCEVFTFTGCGGNENKFSTESECYETCFDMPKLVTPPNTTPFMEPTYRAVYDMFTGRHGLTINIHCRSTPKLTSSEESNKIEPIYWFNNGQPLDMKVHAHLTVLKNSTLHIEPATAEDSGNYSCSHMQVVADTMKSTAVAITIKTPRSEATDIKCVDDSSKANCELVKLADLCDHLFYGKFCCQTCKEAKKQKELKRLKLKVR</sequence>
<dbReference type="PANTHER" id="PTHR10083:SF374">
    <property type="entry name" value="BPTI_KUNITZ INHIBITOR DOMAIN-CONTAINING PROTEIN"/>
    <property type="match status" value="1"/>
</dbReference>
<evidence type="ECO:0000256" key="2">
    <source>
        <dbReference type="ARBA" id="ARBA00022729"/>
    </source>
</evidence>
<keyword evidence="4" id="KW-1015">Disulfide bond</keyword>
<dbReference type="GO" id="GO:0004867">
    <property type="term" value="F:serine-type endopeptidase inhibitor activity"/>
    <property type="evidence" value="ECO:0007669"/>
    <property type="project" value="UniProtKB-KW"/>
</dbReference>
<reference evidence="9" key="1">
    <citation type="submission" date="2022-11" db="UniProtKB">
        <authorList>
            <consortium name="WormBaseParasite"/>
        </authorList>
    </citation>
    <scope>IDENTIFICATION</scope>
</reference>
<dbReference type="InterPro" id="IPR013783">
    <property type="entry name" value="Ig-like_fold"/>
</dbReference>
<dbReference type="SUPFAM" id="SSF57362">
    <property type="entry name" value="BPTI-like"/>
    <property type="match status" value="5"/>
</dbReference>
<dbReference type="InterPro" id="IPR036880">
    <property type="entry name" value="Kunitz_BPTI_sf"/>
</dbReference>
<proteinExistence type="predicted"/>
<dbReference type="CDD" id="cd00096">
    <property type="entry name" value="Ig"/>
    <property type="match status" value="1"/>
</dbReference>
<feature type="domain" description="BPTI/Kunitz inhibitor" evidence="5">
    <location>
        <begin position="149"/>
        <end position="199"/>
    </location>
</feature>
<evidence type="ECO:0000259" key="7">
    <source>
        <dbReference type="PROSITE" id="PS50900"/>
    </source>
</evidence>
<name>A0A915JPK8_ROMCU</name>
<keyword evidence="3" id="KW-0722">Serine protease inhibitor</keyword>
<protein>
    <submittedName>
        <fullName evidence="9">Papilin</fullName>
    </submittedName>
</protein>
<dbReference type="Pfam" id="PF07679">
    <property type="entry name" value="I-set"/>
    <property type="match status" value="1"/>
</dbReference>
<feature type="domain" description="BPTI/Kunitz inhibitor" evidence="5">
    <location>
        <begin position="1"/>
        <end position="39"/>
    </location>
</feature>
<dbReference type="Pfam" id="PF08686">
    <property type="entry name" value="PLAC"/>
    <property type="match status" value="1"/>
</dbReference>
<dbReference type="InterPro" id="IPR013098">
    <property type="entry name" value="Ig_I-set"/>
</dbReference>
<feature type="domain" description="PLAC" evidence="7">
    <location>
        <begin position="450"/>
        <end position="489"/>
    </location>
</feature>
<dbReference type="Gene3D" id="4.10.410.10">
    <property type="entry name" value="Pancreatic trypsin inhibitor Kunitz domain"/>
    <property type="match status" value="5"/>
</dbReference>
<keyword evidence="8" id="KW-1185">Reference proteome</keyword>
<dbReference type="InterPro" id="IPR010909">
    <property type="entry name" value="PLAC"/>
</dbReference>
<dbReference type="GO" id="GO:0005615">
    <property type="term" value="C:extracellular space"/>
    <property type="evidence" value="ECO:0007669"/>
    <property type="project" value="TreeGrafter"/>
</dbReference>
<evidence type="ECO:0000256" key="3">
    <source>
        <dbReference type="ARBA" id="ARBA00022900"/>
    </source>
</evidence>
<accession>A0A915JPK8</accession>
<dbReference type="InterPro" id="IPR036179">
    <property type="entry name" value="Ig-like_dom_sf"/>
</dbReference>
<dbReference type="FunFam" id="4.10.410.10:FF:000020">
    <property type="entry name" value="Collagen, type VI, alpha 3"/>
    <property type="match status" value="1"/>
</dbReference>
<feature type="domain" description="Ig-like" evidence="6">
    <location>
        <begin position="344"/>
        <end position="441"/>
    </location>
</feature>
<dbReference type="PRINTS" id="PR00759">
    <property type="entry name" value="BASICPTASE"/>
</dbReference>
<keyword evidence="1" id="KW-0646">Protease inhibitor</keyword>
<dbReference type="OMA" id="CRVETSW"/>
<dbReference type="InterPro" id="IPR050098">
    <property type="entry name" value="TFPI/VKTCI-like"/>
</dbReference>
<dbReference type="PANTHER" id="PTHR10083">
    <property type="entry name" value="KUNITZ-TYPE PROTEASE INHIBITOR-RELATED"/>
    <property type="match status" value="1"/>
</dbReference>
<feature type="domain" description="BPTI/Kunitz inhibitor" evidence="5">
    <location>
        <begin position="276"/>
        <end position="326"/>
    </location>
</feature>
<evidence type="ECO:0000259" key="6">
    <source>
        <dbReference type="PROSITE" id="PS50835"/>
    </source>
</evidence>
<dbReference type="Proteomes" id="UP000887565">
    <property type="component" value="Unplaced"/>
</dbReference>
<evidence type="ECO:0000256" key="4">
    <source>
        <dbReference type="ARBA" id="ARBA00023157"/>
    </source>
</evidence>